<feature type="transmembrane region" description="Helical" evidence="6">
    <location>
        <begin position="397"/>
        <end position="419"/>
    </location>
</feature>
<feature type="transmembrane region" description="Helical" evidence="6">
    <location>
        <begin position="99"/>
        <end position="120"/>
    </location>
</feature>
<feature type="transmembrane region" description="Helical" evidence="6">
    <location>
        <begin position="132"/>
        <end position="153"/>
    </location>
</feature>
<evidence type="ECO:0000256" key="1">
    <source>
        <dbReference type="ARBA" id="ARBA00004651"/>
    </source>
</evidence>
<evidence type="ECO:0000256" key="2">
    <source>
        <dbReference type="ARBA" id="ARBA00022475"/>
    </source>
</evidence>
<evidence type="ECO:0000256" key="5">
    <source>
        <dbReference type="ARBA" id="ARBA00023136"/>
    </source>
</evidence>
<feature type="transmembrane region" description="Helical" evidence="6">
    <location>
        <begin position="199"/>
        <end position="217"/>
    </location>
</feature>
<dbReference type="Pfam" id="PF01943">
    <property type="entry name" value="Polysacc_synt"/>
    <property type="match status" value="1"/>
</dbReference>
<keyword evidence="3 6" id="KW-0812">Transmembrane</keyword>
<dbReference type="Proteomes" id="UP000034081">
    <property type="component" value="Unassembled WGS sequence"/>
</dbReference>
<feature type="transmembrane region" description="Helical" evidence="6">
    <location>
        <begin position="371"/>
        <end position="391"/>
    </location>
</feature>
<dbReference type="PANTHER" id="PTHR30250">
    <property type="entry name" value="PST FAMILY PREDICTED COLANIC ACID TRANSPORTER"/>
    <property type="match status" value="1"/>
</dbReference>
<keyword evidence="2" id="KW-1003">Cell membrane</keyword>
<feature type="transmembrane region" description="Helical" evidence="6">
    <location>
        <begin position="266"/>
        <end position="286"/>
    </location>
</feature>
<evidence type="ECO:0000313" key="8">
    <source>
        <dbReference type="Proteomes" id="UP000034081"/>
    </source>
</evidence>
<evidence type="ECO:0000256" key="4">
    <source>
        <dbReference type="ARBA" id="ARBA00022989"/>
    </source>
</evidence>
<evidence type="ECO:0000256" key="6">
    <source>
        <dbReference type="SAM" id="Phobius"/>
    </source>
</evidence>
<feature type="transmembrane region" description="Helical" evidence="6">
    <location>
        <begin position="58"/>
        <end position="79"/>
    </location>
</feature>
<feature type="transmembrane region" description="Helical" evidence="6">
    <location>
        <begin position="21"/>
        <end position="46"/>
    </location>
</feature>
<comment type="subcellular location">
    <subcellularLocation>
        <location evidence="1">Cell membrane</location>
        <topology evidence="1">Multi-pass membrane protein</topology>
    </subcellularLocation>
</comment>
<dbReference type="EMBL" id="LBVL01000001">
    <property type="protein sequence ID" value="KKQ86146.1"/>
    <property type="molecule type" value="Genomic_DNA"/>
</dbReference>
<dbReference type="STRING" id="1618570.UT08_C0001G0012"/>
<evidence type="ECO:0000313" key="7">
    <source>
        <dbReference type="EMBL" id="KKQ86146.1"/>
    </source>
</evidence>
<keyword evidence="5 6" id="KW-0472">Membrane</keyword>
<comment type="caution">
    <text evidence="7">The sequence shown here is derived from an EMBL/GenBank/DDBJ whole genome shotgun (WGS) entry which is preliminary data.</text>
</comment>
<name>A0A0G0PA34_9BACT</name>
<dbReference type="InterPro" id="IPR002797">
    <property type="entry name" value="Polysacc_synth"/>
</dbReference>
<feature type="transmembrane region" description="Helical" evidence="6">
    <location>
        <begin position="344"/>
        <end position="364"/>
    </location>
</feature>
<dbReference type="GO" id="GO:0005886">
    <property type="term" value="C:plasma membrane"/>
    <property type="evidence" value="ECO:0007669"/>
    <property type="project" value="UniProtKB-SubCell"/>
</dbReference>
<feature type="transmembrane region" description="Helical" evidence="6">
    <location>
        <begin position="238"/>
        <end position="260"/>
    </location>
</feature>
<feature type="transmembrane region" description="Helical" evidence="6">
    <location>
        <begin position="307"/>
        <end position="332"/>
    </location>
</feature>
<evidence type="ECO:0000256" key="3">
    <source>
        <dbReference type="ARBA" id="ARBA00022692"/>
    </source>
</evidence>
<protein>
    <submittedName>
        <fullName evidence="7">Membrane protein involved in the export of O-antigen and teichoic acid</fullName>
    </submittedName>
</protein>
<proteinExistence type="predicted"/>
<feature type="transmembrane region" description="Helical" evidence="6">
    <location>
        <begin position="174"/>
        <end position="193"/>
    </location>
</feature>
<dbReference type="AlphaFoldDB" id="A0A0G0PA34"/>
<keyword evidence="4 6" id="KW-1133">Transmembrane helix</keyword>
<dbReference type="InterPro" id="IPR050833">
    <property type="entry name" value="Poly_Biosynth_Transport"/>
</dbReference>
<reference evidence="7 8" key="1">
    <citation type="journal article" date="2015" name="Nature">
        <title>rRNA introns, odd ribosomes, and small enigmatic genomes across a large radiation of phyla.</title>
        <authorList>
            <person name="Brown C.T."/>
            <person name="Hug L.A."/>
            <person name="Thomas B.C."/>
            <person name="Sharon I."/>
            <person name="Castelle C.J."/>
            <person name="Singh A."/>
            <person name="Wilkins M.J."/>
            <person name="Williams K.H."/>
            <person name="Banfield J.F."/>
        </authorList>
    </citation>
    <scope>NUCLEOTIDE SEQUENCE [LARGE SCALE GENOMIC DNA]</scope>
</reference>
<accession>A0A0G0PA34</accession>
<sequence length="424" mass="47277">MNKYISRAYQVLSAKTAIDTYIVFAGNVFSAFLGFLFTLVAARALTVSDFGIFSAATNLMYIFISLSDVGISAGLVNFVANFDSEGKYNESLKYIKSALLLRFIIISSISLPLFIFPRFFASKFMATDYFQISFWVALISIGFIFYSLFPYVFQAKRKFVISVMVENSLGIIRLIATLIFFILGGLTLSSLLFSTLISTLGPIFIGFGFLGMGFLYVRINKDVIKSLIKFSGWLGVNNIISSLTGRLDVQMLAVMLGATATGLYSIPIRLSTFIIVLTASFSAVLAPRLASFKDKDKEKIYIKKASLFLLPMICGVLIWIVISKPFILVLFGDKYLESVNVFRLLAFAAIPFLTTAPAVAAIIYAMKKTVYIGMFSFVQISALFTLNYIFIPRFGVFGPAITLFIVNSLLASYVWFIVIKYYRR</sequence>
<dbReference type="PANTHER" id="PTHR30250:SF11">
    <property type="entry name" value="O-ANTIGEN TRANSPORTER-RELATED"/>
    <property type="match status" value="1"/>
</dbReference>
<organism evidence="7 8">
    <name type="scientific">Candidatus Woesebacteria bacterium GW2011_GWB1_38_8</name>
    <dbReference type="NCBI Taxonomy" id="1618570"/>
    <lineage>
        <taxon>Bacteria</taxon>
        <taxon>Candidatus Woeseibacteriota</taxon>
    </lineage>
</organism>
<gene>
    <name evidence="7" type="ORF">UT08_C0001G0012</name>
</gene>